<dbReference type="STRING" id="240176.A8NB92"/>
<keyword evidence="2" id="KW-0808">Transferase</keyword>
<dbReference type="GeneID" id="6008575"/>
<dbReference type="InterPro" id="IPR002575">
    <property type="entry name" value="Aminoglycoside_PTrfase"/>
</dbReference>
<organism evidence="2 3">
    <name type="scientific">Coprinopsis cinerea (strain Okayama-7 / 130 / ATCC MYA-4618 / FGSC 9003)</name>
    <name type="common">Inky cap fungus</name>
    <name type="synonym">Hormographiella aspergillata</name>
    <dbReference type="NCBI Taxonomy" id="240176"/>
    <lineage>
        <taxon>Eukaryota</taxon>
        <taxon>Fungi</taxon>
        <taxon>Dikarya</taxon>
        <taxon>Basidiomycota</taxon>
        <taxon>Agaricomycotina</taxon>
        <taxon>Agaricomycetes</taxon>
        <taxon>Agaricomycetidae</taxon>
        <taxon>Agaricales</taxon>
        <taxon>Agaricineae</taxon>
        <taxon>Psathyrellaceae</taxon>
        <taxon>Coprinopsis</taxon>
    </lineage>
</organism>
<proteinExistence type="predicted"/>
<evidence type="ECO:0000313" key="3">
    <source>
        <dbReference type="Proteomes" id="UP000001861"/>
    </source>
</evidence>
<dbReference type="OMA" id="RKRQLHY"/>
<dbReference type="OrthoDB" id="2831558at2759"/>
<dbReference type="KEGG" id="cci:CC1G_07462"/>
<gene>
    <name evidence="2" type="ORF">CC1G_07462</name>
</gene>
<dbReference type="GO" id="GO:0016301">
    <property type="term" value="F:kinase activity"/>
    <property type="evidence" value="ECO:0007669"/>
    <property type="project" value="UniProtKB-KW"/>
</dbReference>
<dbReference type="AlphaFoldDB" id="A8NB92"/>
<feature type="domain" description="Aminoglycoside phosphotransferase" evidence="1">
    <location>
        <begin position="83"/>
        <end position="354"/>
    </location>
</feature>
<reference evidence="2 3" key="1">
    <citation type="journal article" date="2010" name="Proc. Natl. Acad. Sci. U.S.A.">
        <title>Insights into evolution of multicellular fungi from the assembled chromosomes of the mushroom Coprinopsis cinerea (Coprinus cinereus).</title>
        <authorList>
            <person name="Stajich J.E."/>
            <person name="Wilke S.K."/>
            <person name="Ahren D."/>
            <person name="Au C.H."/>
            <person name="Birren B.W."/>
            <person name="Borodovsky M."/>
            <person name="Burns C."/>
            <person name="Canback B."/>
            <person name="Casselton L.A."/>
            <person name="Cheng C.K."/>
            <person name="Deng J."/>
            <person name="Dietrich F.S."/>
            <person name="Fargo D.C."/>
            <person name="Farman M.L."/>
            <person name="Gathman A.C."/>
            <person name="Goldberg J."/>
            <person name="Guigo R."/>
            <person name="Hoegger P.J."/>
            <person name="Hooker J.B."/>
            <person name="Huggins A."/>
            <person name="James T.Y."/>
            <person name="Kamada T."/>
            <person name="Kilaru S."/>
            <person name="Kodira C."/>
            <person name="Kues U."/>
            <person name="Kupfer D."/>
            <person name="Kwan H.S."/>
            <person name="Lomsadze A."/>
            <person name="Li W."/>
            <person name="Lilly W.W."/>
            <person name="Ma L.J."/>
            <person name="Mackey A.J."/>
            <person name="Manning G."/>
            <person name="Martin F."/>
            <person name="Muraguchi H."/>
            <person name="Natvig D.O."/>
            <person name="Palmerini H."/>
            <person name="Ramesh M.A."/>
            <person name="Rehmeyer C.J."/>
            <person name="Roe B.A."/>
            <person name="Shenoy N."/>
            <person name="Stanke M."/>
            <person name="Ter-Hovhannisyan V."/>
            <person name="Tunlid A."/>
            <person name="Velagapudi R."/>
            <person name="Vision T.J."/>
            <person name="Zeng Q."/>
            <person name="Zolan M.E."/>
            <person name="Pukkila P.J."/>
        </authorList>
    </citation>
    <scope>NUCLEOTIDE SEQUENCE [LARGE SCALE GENOMIC DNA]</scope>
    <source>
        <strain evidence="3">Okayama-7 / 130 / ATCC MYA-4618 / FGSC 9003</strain>
    </source>
</reference>
<dbReference type="VEuPathDB" id="FungiDB:CC1G_07462"/>
<accession>A8NB92</accession>
<dbReference type="HOGENOM" id="CLU_019189_9_1_1"/>
<keyword evidence="2" id="KW-0418">Kinase</keyword>
<dbReference type="InParanoid" id="A8NB92"/>
<dbReference type="InterPro" id="IPR051035">
    <property type="entry name" value="Mito_inheritance_9"/>
</dbReference>
<sequence>MRARMSFLRKLKASASSWPGSRGLPRRTFSVQSSNDLFEYTSGRWVYNDALRQTERRRVFNVDVLRQLAAQSINRSPDDIHHLTKLAEGGFNRTFLITMRDGFQMVARIPYPCTLPKFYAVASEVATMDFLRSSGLPVPEIYGYSPTEDNEAGTEYTFMAFVRGVKLSDVWYDLDGSGMVYVLRQLVELEAKMMALSFPASGSLYYSRDLEHIGAPGIPLEDQRFSVGPDTRLPLWFGRRSQLDVNRGPQAALASPAFKELAYLEKFGQPLLPFQRMRREAYEYQEQSPLDHIENLHRYLSIAPSLVPRDPSLHHFCVRHPDLTTSNIIVSKSPGSDIGHWDVAGILDWQHASILPLFLHAAIPYHIQNYGDPISEGMIPPSLPKNLAEMGENKQSRVREVHHRRLVHYHYVKTTEELNKRHYAALMAPMGVLRRRLFEYACNPWEGETIQLKFPLTEAVENWGALSGGNAPCPIEFEADDIEETGKLQEKQEGADQAWEMVLQSIVGCGEEGWVPNEDYEEALERCRMLKEGVLAQAVSEKERAEIEQHWPLDDMDEGKYM</sequence>
<dbReference type="InterPro" id="IPR011009">
    <property type="entry name" value="Kinase-like_dom_sf"/>
</dbReference>
<evidence type="ECO:0000259" key="1">
    <source>
        <dbReference type="Pfam" id="PF01636"/>
    </source>
</evidence>
<protein>
    <submittedName>
        <fullName evidence="2">Protein kinase subdomain-containing protein PKL/CAK/Fmp29</fullName>
    </submittedName>
</protein>
<dbReference type="Gene3D" id="3.90.1200.10">
    <property type="match status" value="1"/>
</dbReference>
<dbReference type="Gene3D" id="3.30.200.20">
    <property type="entry name" value="Phosphorylase Kinase, domain 1"/>
    <property type="match status" value="1"/>
</dbReference>
<dbReference type="PANTHER" id="PTHR36091:SF2">
    <property type="entry name" value="AMINOGLYCOSIDE PHOSPHOTRANSFERASE DOMAIN-CONTAINING PROTEIN"/>
    <property type="match status" value="1"/>
</dbReference>
<dbReference type="Pfam" id="PF01636">
    <property type="entry name" value="APH"/>
    <property type="match status" value="1"/>
</dbReference>
<dbReference type="PANTHER" id="PTHR36091">
    <property type="entry name" value="ALTERED INHERITANCE OF MITOCHONDRIA PROTEIN 9, MITOCHONDRIAL"/>
    <property type="match status" value="1"/>
</dbReference>
<dbReference type="Proteomes" id="UP000001861">
    <property type="component" value="Unassembled WGS sequence"/>
</dbReference>
<dbReference type="EMBL" id="AACS02000009">
    <property type="protein sequence ID" value="EAU89737.2"/>
    <property type="molecule type" value="Genomic_DNA"/>
</dbReference>
<evidence type="ECO:0000313" key="2">
    <source>
        <dbReference type="EMBL" id="EAU89737.2"/>
    </source>
</evidence>
<name>A8NB92_COPC7</name>
<dbReference type="GO" id="GO:0005739">
    <property type="term" value="C:mitochondrion"/>
    <property type="evidence" value="ECO:0007669"/>
    <property type="project" value="TreeGrafter"/>
</dbReference>
<dbReference type="SUPFAM" id="SSF56112">
    <property type="entry name" value="Protein kinase-like (PK-like)"/>
    <property type="match status" value="1"/>
</dbReference>
<comment type="caution">
    <text evidence="2">The sequence shown here is derived from an EMBL/GenBank/DDBJ whole genome shotgun (WGS) entry which is preliminary data.</text>
</comment>
<keyword evidence="3" id="KW-1185">Reference proteome</keyword>
<dbReference type="eggNOG" id="ENOG502SHAC">
    <property type="taxonomic scope" value="Eukaryota"/>
</dbReference>
<dbReference type="RefSeq" id="XP_001832091.2">
    <property type="nucleotide sequence ID" value="XM_001832039.2"/>
</dbReference>